<keyword evidence="3" id="KW-1185">Reference proteome</keyword>
<gene>
    <name evidence="2" type="ORF">BSEPE_0688</name>
</gene>
<dbReference type="STRING" id="1303921.BSEPE_0688"/>
<evidence type="ECO:0000313" key="3">
    <source>
        <dbReference type="Proteomes" id="UP000067399"/>
    </source>
</evidence>
<accession>A0A0P0URE9</accession>
<comment type="similarity">
    <text evidence="1">Belongs to the phD/YefM antitoxin family.</text>
</comment>
<dbReference type="RefSeq" id="WP_066044184.1">
    <property type="nucleotide sequence ID" value="NZ_AP013042.1"/>
</dbReference>
<dbReference type="SUPFAM" id="SSF143120">
    <property type="entry name" value="YefM-like"/>
    <property type="match status" value="1"/>
</dbReference>
<name>A0A0P0URE9_9GAMM</name>
<dbReference type="EMBL" id="AP013042">
    <property type="protein sequence ID" value="BAS67684.1"/>
    <property type="molecule type" value="Genomic_DNA"/>
</dbReference>
<dbReference type="KEGG" id="ebh:BSEPE_0688"/>
<proteinExistence type="inferred from homology"/>
<protein>
    <submittedName>
        <fullName evidence="2">Addiction module antitoxin</fullName>
    </submittedName>
</protein>
<sequence>MNITANEVKTKGVSVFDTMFEKFNEVLINVRGKNKYCVIPFEEYEEYRAYQLDKAHKEVMQDLKEGKYHTSVGQHIDSIKLAIKND</sequence>
<dbReference type="OrthoDB" id="9814740at2"/>
<reference evidence="2 3" key="1">
    <citation type="journal article" date="2000" name="Mar. Ecol. Prog. Ser.">
        <title>Phylogenetic characterization of endosymbionts in three hydrothermal vent mussels: influence on host distributions.</title>
        <authorList>
            <person name="Fujiwara Y."/>
            <person name="Takai K."/>
            <person name="Uematsu K."/>
            <person name="Tsuchida S."/>
            <person name="Hunt J.C."/>
            <person name="Hashimoto J."/>
        </authorList>
    </citation>
    <scope>NUCLEOTIDE SEQUENCE [LARGE SCALE GENOMIC DNA]</scope>
    <source>
        <strain evidence="2 3">Myojin Knoll</strain>
    </source>
</reference>
<organism evidence="2 3">
    <name type="scientific">endosymbiont of Bathymodiolus septemdierum str. Myojin knoll</name>
    <dbReference type="NCBI Taxonomy" id="1303921"/>
    <lineage>
        <taxon>Bacteria</taxon>
        <taxon>Pseudomonadati</taxon>
        <taxon>Pseudomonadota</taxon>
        <taxon>Gammaproteobacteria</taxon>
        <taxon>sulfur-oxidizing symbionts</taxon>
    </lineage>
</organism>
<dbReference type="Proteomes" id="UP000067399">
    <property type="component" value="Chromosome"/>
</dbReference>
<dbReference type="InterPro" id="IPR036165">
    <property type="entry name" value="YefM-like_sf"/>
</dbReference>
<dbReference type="AlphaFoldDB" id="A0A0P0URE9"/>
<evidence type="ECO:0000313" key="2">
    <source>
        <dbReference type="EMBL" id="BAS67684.1"/>
    </source>
</evidence>
<evidence type="ECO:0000256" key="1">
    <source>
        <dbReference type="ARBA" id="ARBA00009981"/>
    </source>
</evidence>
<reference evidence="2 3" key="2">
    <citation type="journal article" date="2016" name="ISME J.">
        <title>Heterogeneous composition of key metabolic gene clusters in a vent mussel symbiont population.</title>
        <authorList>
            <person name="Ikuta T."/>
            <person name="Takaki Y."/>
            <person name="Nagai Y."/>
            <person name="Shimamura S."/>
            <person name="Tsuda M."/>
            <person name="Kawagucci S."/>
            <person name="Aoki Y."/>
            <person name="Inoue K."/>
            <person name="Teruya M."/>
            <person name="Satou K."/>
            <person name="Teruya K."/>
            <person name="Shimoji M."/>
            <person name="Tamotsu H."/>
            <person name="Hirano T."/>
            <person name="Maruyama T."/>
            <person name="Yoshida T."/>
        </authorList>
    </citation>
    <scope>NUCLEOTIDE SEQUENCE [LARGE SCALE GENOMIC DNA]</scope>
    <source>
        <strain evidence="2 3">Myojin Knoll</strain>
    </source>
</reference>